<keyword evidence="6" id="KW-1185">Reference proteome</keyword>
<dbReference type="NCBIfam" id="NF002773">
    <property type="entry name" value="PRK02866.1"/>
    <property type="match status" value="1"/>
</dbReference>
<dbReference type="InterPro" id="IPR048564">
    <property type="entry name" value="CYNS_N"/>
</dbReference>
<name>A0ABY3N0W4_9GAMM</name>
<evidence type="ECO:0000259" key="4">
    <source>
        <dbReference type="SMART" id="SM01116"/>
    </source>
</evidence>
<comment type="caution">
    <text evidence="5">The sequence shown here is derived from an EMBL/GenBank/DDBJ whole genome shotgun (WGS) entry which is preliminary data.</text>
</comment>
<dbReference type="RefSeq" id="WP_101344463.1">
    <property type="nucleotide sequence ID" value="NZ_PJAI02000002.1"/>
</dbReference>
<feature type="active site" evidence="3">
    <location>
        <position position="113"/>
    </location>
</feature>
<dbReference type="EC" id="4.2.1.104" evidence="3"/>
<feature type="active site" evidence="3">
    <location>
        <position position="90"/>
    </location>
</feature>
<dbReference type="PIRSF" id="PIRSF001263">
    <property type="entry name" value="Cyanate_hydratas"/>
    <property type="match status" value="1"/>
</dbReference>
<dbReference type="CDD" id="cd00559">
    <property type="entry name" value="Cyanase_C"/>
    <property type="match status" value="1"/>
</dbReference>
<evidence type="ECO:0000256" key="1">
    <source>
        <dbReference type="ARBA" id="ARBA00003561"/>
    </source>
</evidence>
<dbReference type="NCBIfam" id="TIGR00673">
    <property type="entry name" value="cynS"/>
    <property type="match status" value="1"/>
</dbReference>
<evidence type="ECO:0000256" key="2">
    <source>
        <dbReference type="ARBA" id="ARBA00023239"/>
    </source>
</evidence>
<dbReference type="SUPFAM" id="SSF55234">
    <property type="entry name" value="Cyanase C-terminal domain"/>
    <property type="match status" value="1"/>
</dbReference>
<dbReference type="InterPro" id="IPR010982">
    <property type="entry name" value="Lambda_DNA-bd_dom_sf"/>
</dbReference>
<dbReference type="GO" id="GO:0008824">
    <property type="term" value="F:cyanate hydratase activity"/>
    <property type="evidence" value="ECO:0007669"/>
    <property type="project" value="UniProtKB-EC"/>
</dbReference>
<gene>
    <name evidence="3 5" type="primary">cynS</name>
    <name evidence="5" type="ORF">CWS31_003585</name>
</gene>
<feature type="active site" evidence="3">
    <location>
        <position position="87"/>
    </location>
</feature>
<dbReference type="Pfam" id="PF21291">
    <property type="entry name" value="CYNS_N"/>
    <property type="match status" value="1"/>
</dbReference>
<dbReference type="EMBL" id="PJAI02000002">
    <property type="protein sequence ID" value="TYK66877.1"/>
    <property type="molecule type" value="Genomic_DNA"/>
</dbReference>
<dbReference type="PANTHER" id="PTHR34186">
    <property type="entry name" value="CYANATE HYDRATASE"/>
    <property type="match status" value="1"/>
</dbReference>
<comment type="catalytic activity">
    <reaction evidence="3">
        <text>cyanate + hydrogencarbonate + 3 H(+) = NH4(+) + 2 CO2</text>
        <dbReference type="Rhea" id="RHEA:11120"/>
        <dbReference type="ChEBI" id="CHEBI:15378"/>
        <dbReference type="ChEBI" id="CHEBI:16526"/>
        <dbReference type="ChEBI" id="CHEBI:17544"/>
        <dbReference type="ChEBI" id="CHEBI:28938"/>
        <dbReference type="ChEBI" id="CHEBI:29195"/>
        <dbReference type="EC" id="4.2.1.104"/>
    </reaction>
</comment>
<dbReference type="PANTHER" id="PTHR34186:SF2">
    <property type="entry name" value="CYANATE HYDRATASE"/>
    <property type="match status" value="1"/>
</dbReference>
<comment type="similarity">
    <text evidence="3">Belongs to the cyanase family.</text>
</comment>
<feature type="domain" description="Cyanate lyase C-terminal" evidence="4">
    <location>
        <begin position="74"/>
        <end position="146"/>
    </location>
</feature>
<dbReference type="Gene3D" id="3.30.1160.10">
    <property type="entry name" value="Cyanate lyase, C-terminal domain"/>
    <property type="match status" value="1"/>
</dbReference>
<dbReference type="HAMAP" id="MF_00535">
    <property type="entry name" value="Cyanate_hydrat"/>
    <property type="match status" value="1"/>
</dbReference>
<evidence type="ECO:0000256" key="3">
    <source>
        <dbReference type="HAMAP-Rule" id="MF_00535"/>
    </source>
</evidence>
<dbReference type="InterPro" id="IPR003712">
    <property type="entry name" value="Cyanate_lyase_C"/>
</dbReference>
<protein>
    <recommendedName>
        <fullName evidence="3">Cyanate hydratase</fullName>
        <shortName evidence="3">Cyanase</shortName>
        <ecNumber evidence="3">4.2.1.104</ecNumber>
    </recommendedName>
    <alternativeName>
        <fullName evidence="3">Cyanate hydrolase</fullName>
    </alternativeName>
    <alternativeName>
        <fullName evidence="3">Cyanate lyase</fullName>
    </alternativeName>
</protein>
<dbReference type="SMART" id="SM01116">
    <property type="entry name" value="Cyanate_lyase"/>
    <property type="match status" value="1"/>
</dbReference>
<evidence type="ECO:0000313" key="5">
    <source>
        <dbReference type="EMBL" id="TYK66877.1"/>
    </source>
</evidence>
<dbReference type="Proteomes" id="UP000815846">
    <property type="component" value="Unassembled WGS sequence"/>
</dbReference>
<dbReference type="InterPro" id="IPR036581">
    <property type="entry name" value="Cyanate_lyase_C_sf"/>
</dbReference>
<reference evidence="5 6" key="1">
    <citation type="submission" date="2019-08" db="EMBL/GenBank/DDBJ databases">
        <title>Microbe sample from Colwellia echini.</title>
        <authorList>
            <person name="Christiansen L."/>
            <person name="Pathiraja D."/>
            <person name="Schultz-Johansen M."/>
            <person name="Choi I.-G."/>
            <person name="Stougaard P."/>
        </authorList>
    </citation>
    <scope>NUCLEOTIDE SEQUENCE [LARGE SCALE GENOMIC DNA]</scope>
    <source>
        <strain evidence="5 6">A3</strain>
    </source>
</reference>
<sequence length="146" mass="16496">MNKLDVTEAIFIIKNEKSLKWQEIADGIGKSVVWTTSACLGMNSFPEAEADKIISYLGLPLESKQALMEFPIKEWDKAIPQDPLVYRLYEVVGVYGDTLKEVIQEKFGDGIMSAIDFSMEVDKEENPKGDRVILTLNGKFLPYATW</sequence>
<dbReference type="Gene3D" id="1.10.260.40">
    <property type="entry name" value="lambda repressor-like DNA-binding domains"/>
    <property type="match status" value="1"/>
</dbReference>
<proteinExistence type="inferred from homology"/>
<dbReference type="SUPFAM" id="SSF47413">
    <property type="entry name" value="lambda repressor-like DNA-binding domains"/>
    <property type="match status" value="1"/>
</dbReference>
<keyword evidence="2 3" id="KW-0456">Lyase</keyword>
<dbReference type="InterPro" id="IPR008076">
    <property type="entry name" value="Cyanase"/>
</dbReference>
<accession>A0ABY3N0W4</accession>
<organism evidence="5 6">
    <name type="scientific">Colwellia echini</name>
    <dbReference type="NCBI Taxonomy" id="1982103"/>
    <lineage>
        <taxon>Bacteria</taxon>
        <taxon>Pseudomonadati</taxon>
        <taxon>Pseudomonadota</taxon>
        <taxon>Gammaproteobacteria</taxon>
        <taxon>Alteromonadales</taxon>
        <taxon>Colwelliaceae</taxon>
        <taxon>Colwellia</taxon>
    </lineage>
</organism>
<evidence type="ECO:0000313" key="6">
    <source>
        <dbReference type="Proteomes" id="UP000815846"/>
    </source>
</evidence>
<dbReference type="PRINTS" id="PR01693">
    <property type="entry name" value="CYANASE"/>
</dbReference>
<comment type="function">
    <text evidence="1 3">Catalyzes the reaction of cyanate with bicarbonate to produce ammonia and carbon dioxide.</text>
</comment>
<dbReference type="Pfam" id="PF02560">
    <property type="entry name" value="Cyanate_lyase"/>
    <property type="match status" value="1"/>
</dbReference>